<evidence type="ECO:0000256" key="2">
    <source>
        <dbReference type="ARBA" id="ARBA00022603"/>
    </source>
</evidence>
<dbReference type="GO" id="GO:0008757">
    <property type="term" value="F:S-adenosylmethionine-dependent methyltransferase activity"/>
    <property type="evidence" value="ECO:0007669"/>
    <property type="project" value="InterPro"/>
</dbReference>
<dbReference type="SUPFAM" id="SSF53335">
    <property type="entry name" value="S-adenosyl-L-methionine-dependent methyltransferases"/>
    <property type="match status" value="1"/>
</dbReference>
<feature type="region of interest" description="Disordered" evidence="4">
    <location>
        <begin position="122"/>
        <end position="149"/>
    </location>
</feature>
<proteinExistence type="inferred from homology"/>
<dbReference type="Pfam" id="PF08241">
    <property type="entry name" value="Methyltransf_11"/>
    <property type="match status" value="1"/>
</dbReference>
<dbReference type="CDD" id="cd02440">
    <property type="entry name" value="AdoMet_MTases"/>
    <property type="match status" value="1"/>
</dbReference>
<reference evidence="6" key="1">
    <citation type="submission" date="2025-08" db="UniProtKB">
        <authorList>
            <consortium name="Ensembl"/>
        </authorList>
    </citation>
    <scope>IDENTIFICATION</scope>
</reference>
<reference evidence="6" key="2">
    <citation type="submission" date="2025-09" db="UniProtKB">
        <authorList>
            <consortium name="Ensembl"/>
        </authorList>
    </citation>
    <scope>IDENTIFICATION</scope>
</reference>
<dbReference type="InterPro" id="IPR013216">
    <property type="entry name" value="Methyltransf_11"/>
</dbReference>
<keyword evidence="2" id="KW-0489">Methyltransferase</keyword>
<dbReference type="InterPro" id="IPR029063">
    <property type="entry name" value="SAM-dependent_MTases_sf"/>
</dbReference>
<gene>
    <name evidence="6" type="primary">EEF1AKMT4</name>
</gene>
<keyword evidence="7" id="KW-1185">Reference proteome</keyword>
<feature type="domain" description="Methyltransferase type 11" evidence="5">
    <location>
        <begin position="205"/>
        <end position="298"/>
    </location>
</feature>
<evidence type="ECO:0000256" key="4">
    <source>
        <dbReference type="SAM" id="MobiDB-lite"/>
    </source>
</evidence>
<dbReference type="AlphaFoldDB" id="A0A7M4FY78"/>
<dbReference type="Gene3D" id="3.40.50.150">
    <property type="entry name" value="Vaccinia Virus protein VP39"/>
    <property type="match status" value="1"/>
</dbReference>
<dbReference type="Proteomes" id="UP000594220">
    <property type="component" value="Unplaced"/>
</dbReference>
<dbReference type="GO" id="GO:0032259">
    <property type="term" value="P:methylation"/>
    <property type="evidence" value="ECO:0007669"/>
    <property type="project" value="UniProtKB-KW"/>
</dbReference>
<accession>A0A7M4FY78</accession>
<organism evidence="6 7">
    <name type="scientific">Crocodylus porosus</name>
    <name type="common">Saltwater crocodile</name>
    <name type="synonym">Estuarine crocodile</name>
    <dbReference type="NCBI Taxonomy" id="8502"/>
    <lineage>
        <taxon>Eukaryota</taxon>
        <taxon>Metazoa</taxon>
        <taxon>Chordata</taxon>
        <taxon>Craniata</taxon>
        <taxon>Vertebrata</taxon>
        <taxon>Euteleostomi</taxon>
        <taxon>Archelosauria</taxon>
        <taxon>Archosauria</taxon>
        <taxon>Crocodylia</taxon>
        <taxon>Longirostres</taxon>
        <taxon>Crocodylidae</taxon>
        <taxon>Crocodylus</taxon>
    </lineage>
</organism>
<evidence type="ECO:0000313" key="6">
    <source>
        <dbReference type="Ensembl" id="ENSCPRP00005016538.1"/>
    </source>
</evidence>
<evidence type="ECO:0000256" key="1">
    <source>
        <dbReference type="ARBA" id="ARBA00008361"/>
    </source>
</evidence>
<dbReference type="PANTHER" id="PTHR12176:SF80">
    <property type="entry name" value="EEF1A LYSINE METHYLTRANSFERASE 4"/>
    <property type="match status" value="1"/>
</dbReference>
<sequence length="383" mass="40767">MVPRCSHLLTCQCPASLPQPSQACSPRAPGRATGMDTSLLPPACVGALGAAVLGEAQGALGWLGIRGRGAVPGAALSPVPWRGIRVLSPCCLQWVRPVLDSPPAGPGQSSLCHSLSPGHRPALVHGEAPGEGRRLPVGQEPQQGRHSPGSLPTHVCAYVHVPGSPLVLHLCPHPCAPLPLPLPNGGGVHVPTYTTPGWIMKAGELGYVDITSIDYSAVCIEAMRARYAHCPGLRWIVMDARDLRFPDGSFDVVLEKGVLDAMVAGEADPWHVSPQATVLLDRVLSEVSRVLRPGGRFVSISFAQPHFRKPHYAQPAYGWSLRHETYGTAFHYFLYTMVKGQALAPADLALGRSLHEPPCPTGQPQPPPSPVADTEDFLYAIEL</sequence>
<dbReference type="GeneTree" id="ENSGT00940000164140"/>
<evidence type="ECO:0000259" key="5">
    <source>
        <dbReference type="Pfam" id="PF08241"/>
    </source>
</evidence>
<comment type="similarity">
    <text evidence="1">Belongs to the methyltransferase superfamily.</text>
</comment>
<evidence type="ECO:0000256" key="3">
    <source>
        <dbReference type="ARBA" id="ARBA00022679"/>
    </source>
</evidence>
<keyword evidence="3" id="KW-0808">Transferase</keyword>
<evidence type="ECO:0000313" key="7">
    <source>
        <dbReference type="Proteomes" id="UP000594220"/>
    </source>
</evidence>
<dbReference type="PANTHER" id="PTHR12176">
    <property type="entry name" value="SAM-DEPENDENT METHYLTRANSFERASE SUPERFAMILY PROTEIN"/>
    <property type="match status" value="1"/>
</dbReference>
<protein>
    <submittedName>
        <fullName evidence="6">EEF1A lysine methyltransferase 4</fullName>
    </submittedName>
</protein>
<dbReference type="InterPro" id="IPR051419">
    <property type="entry name" value="Lys/N-term_MeTrsfase_sf"/>
</dbReference>
<name>A0A7M4FY78_CROPO</name>
<dbReference type="Ensembl" id="ENSCPRT00005019379.1">
    <property type="protein sequence ID" value="ENSCPRP00005016538.1"/>
    <property type="gene ID" value="ENSCPRG00005011532.1"/>
</dbReference>